<accession>A0A1S9RR14</accession>
<dbReference type="InterPro" id="IPR029060">
    <property type="entry name" value="PIN-like_dom_sf"/>
</dbReference>
<feature type="region of interest" description="Disordered" evidence="3">
    <location>
        <begin position="711"/>
        <end position="767"/>
    </location>
</feature>
<evidence type="ECO:0000259" key="4">
    <source>
        <dbReference type="SMART" id="SM00484"/>
    </source>
</evidence>
<gene>
    <name evidence="6" type="ORF">PEBR_15350</name>
</gene>
<feature type="region of interest" description="Disordered" evidence="3">
    <location>
        <begin position="786"/>
        <end position="894"/>
    </location>
</feature>
<dbReference type="PRINTS" id="PR00853">
    <property type="entry name" value="XPGRADSUPER"/>
</dbReference>
<evidence type="ECO:0000259" key="5">
    <source>
        <dbReference type="SMART" id="SM00485"/>
    </source>
</evidence>
<dbReference type="SMART" id="SM00485">
    <property type="entry name" value="XPGN"/>
    <property type="match status" value="1"/>
</dbReference>
<dbReference type="InterPro" id="IPR037316">
    <property type="entry name" value="Yen1_H3TH"/>
</dbReference>
<dbReference type="InterPro" id="IPR041177">
    <property type="entry name" value="GEN1_C"/>
</dbReference>
<dbReference type="FunFam" id="3.40.50.1010:FF:000037">
    <property type="entry name" value="Rad2-like endonuclease, putative (AFU_orthologue AFUA_3G13260)"/>
    <property type="match status" value="1"/>
</dbReference>
<dbReference type="FunFam" id="3.40.50.1010:FF:000051">
    <property type="entry name" value="Rad2-like endonuclease, putative (AFU_orthologue AFUA_3G13260)"/>
    <property type="match status" value="1"/>
</dbReference>
<dbReference type="SMART" id="SM00484">
    <property type="entry name" value="XPGI"/>
    <property type="match status" value="1"/>
</dbReference>
<dbReference type="PANTHER" id="PTHR11081">
    <property type="entry name" value="FLAP ENDONUCLEASE FAMILY MEMBER"/>
    <property type="match status" value="1"/>
</dbReference>
<feature type="compositionally biased region" description="Basic residues" evidence="3">
    <location>
        <begin position="556"/>
        <end position="573"/>
    </location>
</feature>
<sequence>MSLLFVRDNLLSGRGNTDSRDEQRNFFGPRFIYSPTFDSFFWGILTLRPAWPYSSCSEATDLLTGLMGIPGLINAIGAGERVSLAKVAGLHLERTARPIRIAVDISIWLFQVQASRGGKNPELRTLYFRLLKLLALPVHPLFVYDGPDKPPFKRGKAVSRNHDNSPIIRRSKDLIERFQFPWHQAPGEAEAECARLQQAGIVDAVISNDVDTLMFGSTFTMMNFSNESGSGTSGATHVTCYHLGDQGYVSNISLDRAGMILFAMLSGGDYLPSGVEKCGPGIAAEIAKAKFGEDLLGIIVSHAPDLDSKLGEWRERLQYELDSNESGYFVNKHPAVRIPENFPDPTILKYYAEPKVSNHDEMADLRHQLKNKWDREINPLAIRSFAAEFLDWKYRSGARKVIKNLAEPLVSYRLRRQRPVSAVSGPSLAPECDTPWLQKVYKSRVSFGTDGMTELQIDMLPIDVVGLDLMKEEPNPPQPASETEPSLETAQFGGEEDEAELAPEEPQPTTSSKTRVTKRYDVYGIQKMWVLESVAKLGLPVVVKKWEDEQAEKAKKAAAPKKSSTRRTGPKKKAVIDPGMKRGSILKYGTLTKERSDLNASSKSYLLESASTKQQPAVLRALSSSQVIDLEDDSFTLSMYSQQQSSGHTRASSREVDGLIETFSSLTTRPPSRMTGPRAIDYFPIRSRIRPPSDGAFDSKVSKLSAVESVGVQKSLTSSARPSSHSVKSRSSKNEGGAAEKGLGDTSRKLKQKISSTLSKPTESPHALENSFSLDSLEDSISSLSISEDHGGQKHNLPVRLLREPGTSKVDGGTSRRRSQTSPVRNDQASEQALSQKNPPSAQPKYSAKPSQEREEHAIHSETMMSPKKSRSRSKDCWTTSLKTKEQTSSDTRTKGHIENITISGGFWTVDTPSTTEMNSVNLDAPQTDAHNDAQPARNSRRKRVARVSIVDMI</sequence>
<feature type="compositionally biased region" description="Polar residues" evidence="3">
    <location>
        <begin position="820"/>
        <end position="840"/>
    </location>
</feature>
<feature type="domain" description="XPG N-terminal" evidence="5">
    <location>
        <begin position="67"/>
        <end position="173"/>
    </location>
</feature>
<dbReference type="Gene3D" id="1.10.150.20">
    <property type="entry name" value="5' to 3' exonuclease, C-terminal subdomain"/>
    <property type="match status" value="1"/>
</dbReference>
<dbReference type="PANTHER" id="PTHR11081:SF75">
    <property type="entry name" value="ENDONUCLEASE, PUTATIVE (AFU_ORTHOLOGUE AFUA_3G13260)-RELATED"/>
    <property type="match status" value="1"/>
</dbReference>
<dbReference type="InterPro" id="IPR036279">
    <property type="entry name" value="5-3_exonuclease_C_sf"/>
</dbReference>
<organism evidence="6 7">
    <name type="scientific">Penicillium brasilianum</name>
    <dbReference type="NCBI Taxonomy" id="104259"/>
    <lineage>
        <taxon>Eukaryota</taxon>
        <taxon>Fungi</taxon>
        <taxon>Dikarya</taxon>
        <taxon>Ascomycota</taxon>
        <taxon>Pezizomycotina</taxon>
        <taxon>Eurotiomycetes</taxon>
        <taxon>Eurotiomycetidae</taxon>
        <taxon>Eurotiales</taxon>
        <taxon>Aspergillaceae</taxon>
        <taxon>Penicillium</taxon>
    </lineage>
</organism>
<feature type="compositionally biased region" description="Polar residues" evidence="3">
    <location>
        <begin position="480"/>
        <end position="489"/>
    </location>
</feature>
<dbReference type="SUPFAM" id="SSF88723">
    <property type="entry name" value="PIN domain-like"/>
    <property type="match status" value="1"/>
</dbReference>
<comment type="caution">
    <text evidence="6">The sequence shown here is derived from an EMBL/GenBank/DDBJ whole genome shotgun (WGS) entry which is preliminary data.</text>
</comment>
<evidence type="ECO:0000256" key="3">
    <source>
        <dbReference type="SAM" id="MobiDB-lite"/>
    </source>
</evidence>
<evidence type="ECO:0000256" key="1">
    <source>
        <dbReference type="ARBA" id="ARBA00022722"/>
    </source>
</evidence>
<dbReference type="Pfam" id="PF18380">
    <property type="entry name" value="GEN1_C"/>
    <property type="match status" value="1"/>
</dbReference>
<feature type="compositionally biased region" description="Acidic residues" evidence="3">
    <location>
        <begin position="494"/>
        <end position="503"/>
    </location>
</feature>
<keyword evidence="1" id="KW-0540">Nuclease</keyword>
<feature type="compositionally biased region" description="Basic and acidic residues" evidence="3">
    <location>
        <begin position="883"/>
        <end position="894"/>
    </location>
</feature>
<feature type="compositionally biased region" description="Polar residues" evidence="3">
    <location>
        <begin position="753"/>
        <end position="762"/>
    </location>
</feature>
<dbReference type="AlphaFoldDB" id="A0A1S9RR14"/>
<dbReference type="Proteomes" id="UP000190744">
    <property type="component" value="Unassembled WGS sequence"/>
</dbReference>
<name>A0A1S9RR14_PENBI</name>
<dbReference type="GO" id="GO:0008821">
    <property type="term" value="F:crossover junction DNA endonuclease activity"/>
    <property type="evidence" value="ECO:0007669"/>
    <property type="project" value="InterPro"/>
</dbReference>
<keyword evidence="6" id="KW-0255">Endonuclease</keyword>
<dbReference type="GO" id="GO:0006281">
    <property type="term" value="P:DNA repair"/>
    <property type="evidence" value="ECO:0007669"/>
    <property type="project" value="UniProtKB-ARBA"/>
</dbReference>
<evidence type="ECO:0000313" key="7">
    <source>
        <dbReference type="Proteomes" id="UP000190744"/>
    </source>
</evidence>
<dbReference type="Pfam" id="PF00867">
    <property type="entry name" value="XPG_I"/>
    <property type="match status" value="1"/>
</dbReference>
<feature type="compositionally biased region" description="Basic and acidic residues" evidence="3">
    <location>
        <begin position="851"/>
        <end position="860"/>
    </location>
</feature>
<dbReference type="InterPro" id="IPR006086">
    <property type="entry name" value="XPG-I_dom"/>
</dbReference>
<dbReference type="GO" id="GO:0017108">
    <property type="term" value="F:5'-flap endonuclease activity"/>
    <property type="evidence" value="ECO:0007669"/>
    <property type="project" value="TreeGrafter"/>
</dbReference>
<proteinExistence type="predicted"/>
<dbReference type="CDD" id="cd09870">
    <property type="entry name" value="PIN_YEN1"/>
    <property type="match status" value="1"/>
</dbReference>
<dbReference type="Gene3D" id="3.40.50.1010">
    <property type="entry name" value="5'-nuclease"/>
    <property type="match status" value="2"/>
</dbReference>
<dbReference type="Pfam" id="PF00752">
    <property type="entry name" value="XPG_N"/>
    <property type="match status" value="1"/>
</dbReference>
<dbReference type="SUPFAM" id="SSF47807">
    <property type="entry name" value="5' to 3' exonuclease, C-terminal subdomain"/>
    <property type="match status" value="1"/>
</dbReference>
<feature type="region of interest" description="Disordered" evidence="3">
    <location>
        <begin position="553"/>
        <end position="579"/>
    </location>
</feature>
<evidence type="ECO:0000313" key="6">
    <source>
        <dbReference type="EMBL" id="OOQ87959.1"/>
    </source>
</evidence>
<dbReference type="InterPro" id="IPR006084">
    <property type="entry name" value="XPG/Rad2"/>
</dbReference>
<feature type="region of interest" description="Disordered" evidence="3">
    <location>
        <begin position="925"/>
        <end position="944"/>
    </location>
</feature>
<reference evidence="7" key="1">
    <citation type="submission" date="2015-09" db="EMBL/GenBank/DDBJ databases">
        <authorList>
            <person name="Fill T.P."/>
            <person name="Baretta J.F."/>
            <person name="de Almeida L.G."/>
            <person name="Rocha M."/>
            <person name="de Souza D.H."/>
            <person name="Malavazi I."/>
            <person name="Cerdeira L.T."/>
            <person name="Hong H."/>
            <person name="Samborskyy M."/>
            <person name="de Vasconcelos A.T."/>
            <person name="Leadlay P."/>
            <person name="Rodrigues-Filho E."/>
        </authorList>
    </citation>
    <scope>NUCLEOTIDE SEQUENCE [LARGE SCALE GENOMIC DNA]</scope>
    <source>
        <strain evidence="7">LaBioMMi 136</strain>
    </source>
</reference>
<feature type="domain" description="XPG-I" evidence="4">
    <location>
        <begin position="176"/>
        <end position="254"/>
    </location>
</feature>
<dbReference type="CDD" id="cd09906">
    <property type="entry name" value="H3TH_YEN1"/>
    <property type="match status" value="1"/>
</dbReference>
<protein>
    <submittedName>
        <fullName evidence="6">Rad2-like endonuclease</fullName>
    </submittedName>
</protein>
<dbReference type="EMBL" id="LJBN01000122">
    <property type="protein sequence ID" value="OOQ87959.1"/>
    <property type="molecule type" value="Genomic_DNA"/>
</dbReference>
<feature type="region of interest" description="Disordered" evidence="3">
    <location>
        <begin position="470"/>
        <end position="514"/>
    </location>
</feature>
<keyword evidence="2" id="KW-0378">Hydrolase</keyword>
<dbReference type="InterPro" id="IPR006085">
    <property type="entry name" value="XPG_DNA_repair_N"/>
</dbReference>
<evidence type="ECO:0000256" key="2">
    <source>
        <dbReference type="ARBA" id="ARBA00022801"/>
    </source>
</evidence>